<sequence>MRSIVFLGAPSQKKLEETWKESYIDNDWAPLSQRPNLTAWRQLPSQAEEDLEPAADDSYLVPLNDVEGAAQDATFGQENASVASNLTSFLLTQPVNYCFDPAKVLDLEDLLASPISSNEPGIHESFPIAYTFMAAILSPPVMEQKITKFNTEPIPFVRLMVGDHTASGFEIACWGVYALSIAQECRVRDVLLFQDISLSDFRGRIQAKTRRFKSRISILYRVDAISKQDRRLQPTLLVDAQSRRVQEVRDWVMRWIPKDSGPPSEQTQPLPDTPNTTSDTFNSTRTHLDHSTMHAT</sequence>
<evidence type="ECO:0000256" key="1">
    <source>
        <dbReference type="SAM" id="MobiDB-lite"/>
    </source>
</evidence>
<comment type="caution">
    <text evidence="2">The sequence shown here is derived from an EMBL/GenBank/DDBJ whole genome shotgun (WGS) entry which is preliminary data.</text>
</comment>
<gene>
    <name evidence="2" type="ORF">BCR37DRAFT_109593</name>
</gene>
<organism evidence="2 3">
    <name type="scientific">Protomyces lactucae-debilis</name>
    <dbReference type="NCBI Taxonomy" id="2754530"/>
    <lineage>
        <taxon>Eukaryota</taxon>
        <taxon>Fungi</taxon>
        <taxon>Dikarya</taxon>
        <taxon>Ascomycota</taxon>
        <taxon>Taphrinomycotina</taxon>
        <taxon>Taphrinomycetes</taxon>
        <taxon>Taphrinales</taxon>
        <taxon>Protomycetaceae</taxon>
        <taxon>Protomyces</taxon>
    </lineage>
</organism>
<accession>A0A1Y2F4M8</accession>
<dbReference type="GeneID" id="63782513"/>
<keyword evidence="3" id="KW-1185">Reference proteome</keyword>
<dbReference type="EMBL" id="MCFI01000017">
    <property type="protein sequence ID" value="ORY78627.1"/>
    <property type="molecule type" value="Genomic_DNA"/>
</dbReference>
<evidence type="ECO:0000313" key="3">
    <source>
        <dbReference type="Proteomes" id="UP000193685"/>
    </source>
</evidence>
<feature type="compositionally biased region" description="Polar residues" evidence="1">
    <location>
        <begin position="263"/>
        <end position="285"/>
    </location>
</feature>
<feature type="region of interest" description="Disordered" evidence="1">
    <location>
        <begin position="256"/>
        <end position="296"/>
    </location>
</feature>
<dbReference type="RefSeq" id="XP_040723508.1">
    <property type="nucleotide sequence ID" value="XM_040865914.1"/>
</dbReference>
<proteinExistence type="predicted"/>
<dbReference type="OrthoDB" id="5378679at2759"/>
<evidence type="ECO:0000313" key="2">
    <source>
        <dbReference type="EMBL" id="ORY78627.1"/>
    </source>
</evidence>
<dbReference type="AlphaFoldDB" id="A0A1Y2F4M8"/>
<dbReference type="Proteomes" id="UP000193685">
    <property type="component" value="Unassembled WGS sequence"/>
</dbReference>
<protein>
    <submittedName>
        <fullName evidence="2">Uncharacterized protein</fullName>
    </submittedName>
</protein>
<feature type="compositionally biased region" description="Basic and acidic residues" evidence="1">
    <location>
        <begin position="286"/>
        <end position="296"/>
    </location>
</feature>
<reference evidence="2 3" key="1">
    <citation type="submission" date="2016-07" db="EMBL/GenBank/DDBJ databases">
        <title>Pervasive Adenine N6-methylation of Active Genes in Fungi.</title>
        <authorList>
            <consortium name="DOE Joint Genome Institute"/>
            <person name="Mondo S.J."/>
            <person name="Dannebaum R.O."/>
            <person name="Kuo R.C."/>
            <person name="Labutti K."/>
            <person name="Haridas S."/>
            <person name="Kuo A."/>
            <person name="Salamov A."/>
            <person name="Ahrendt S.R."/>
            <person name="Lipzen A."/>
            <person name="Sullivan W."/>
            <person name="Andreopoulos W.B."/>
            <person name="Clum A."/>
            <person name="Lindquist E."/>
            <person name="Daum C."/>
            <person name="Ramamoorthy G.K."/>
            <person name="Gryganskyi A."/>
            <person name="Culley D."/>
            <person name="Magnuson J.K."/>
            <person name="James T.Y."/>
            <person name="O'Malley M.A."/>
            <person name="Stajich J.E."/>
            <person name="Spatafora J.W."/>
            <person name="Visel A."/>
            <person name="Grigoriev I.V."/>
        </authorList>
    </citation>
    <scope>NUCLEOTIDE SEQUENCE [LARGE SCALE GENOMIC DNA]</scope>
    <source>
        <strain evidence="2 3">12-1054</strain>
    </source>
</reference>
<name>A0A1Y2F4M8_PROLT</name>